<gene>
    <name evidence="3" type="ORF">H9652_11390</name>
</gene>
<dbReference type="Proteomes" id="UP000641803">
    <property type="component" value="Unassembled WGS sequence"/>
</dbReference>
<keyword evidence="4" id="KW-1185">Reference proteome</keyword>
<evidence type="ECO:0000313" key="3">
    <source>
        <dbReference type="EMBL" id="MBD7951005.1"/>
    </source>
</evidence>
<evidence type="ECO:0000256" key="1">
    <source>
        <dbReference type="SAM" id="Phobius"/>
    </source>
</evidence>
<keyword evidence="1" id="KW-1133">Transmembrane helix</keyword>
<keyword evidence="1" id="KW-0812">Transmembrane</keyword>
<evidence type="ECO:0000259" key="2">
    <source>
        <dbReference type="Pfam" id="PF14016"/>
    </source>
</evidence>
<comment type="caution">
    <text evidence="3">The sequence shown here is derived from an EMBL/GenBank/DDBJ whole genome shotgun (WGS) entry which is preliminary data.</text>
</comment>
<keyword evidence="1" id="KW-0472">Membrane</keyword>
<feature type="transmembrane region" description="Helical" evidence="1">
    <location>
        <begin position="12"/>
        <end position="32"/>
    </location>
</feature>
<organism evidence="3 4">
    <name type="scientific">Oerskovia rustica</name>
    <dbReference type="NCBI Taxonomy" id="2762237"/>
    <lineage>
        <taxon>Bacteria</taxon>
        <taxon>Bacillati</taxon>
        <taxon>Actinomycetota</taxon>
        <taxon>Actinomycetes</taxon>
        <taxon>Micrococcales</taxon>
        <taxon>Cellulomonadaceae</taxon>
        <taxon>Oerskovia</taxon>
    </lineage>
</organism>
<dbReference type="Pfam" id="PF14016">
    <property type="entry name" value="DUF4232"/>
    <property type="match status" value="1"/>
</dbReference>
<reference evidence="3 4" key="1">
    <citation type="submission" date="2020-08" db="EMBL/GenBank/DDBJ databases">
        <title>A Genomic Blueprint of the Chicken Gut Microbiome.</title>
        <authorList>
            <person name="Gilroy R."/>
            <person name="Ravi A."/>
            <person name="Getino M."/>
            <person name="Pursley I."/>
            <person name="Horton D.L."/>
            <person name="Alikhan N.-F."/>
            <person name="Baker D."/>
            <person name="Gharbi K."/>
            <person name="Hall N."/>
            <person name="Watson M."/>
            <person name="Adriaenssens E.M."/>
            <person name="Foster-Nyarko E."/>
            <person name="Jarju S."/>
            <person name="Secka A."/>
            <person name="Antonio M."/>
            <person name="Oren A."/>
            <person name="Chaudhuri R."/>
            <person name="La Ragione R.M."/>
            <person name="Hildebrand F."/>
            <person name="Pallen M.J."/>
        </authorList>
    </citation>
    <scope>NUCLEOTIDE SEQUENCE [LARGE SCALE GENOMIC DNA]</scope>
    <source>
        <strain evidence="3 4">Sa4CUA1</strain>
    </source>
</reference>
<dbReference type="EMBL" id="JACSQQ010000017">
    <property type="protein sequence ID" value="MBD7951005.1"/>
    <property type="molecule type" value="Genomic_DNA"/>
</dbReference>
<dbReference type="InterPro" id="IPR025326">
    <property type="entry name" value="DUF4232"/>
</dbReference>
<sequence>MTETPQSPRTQPVYLVVAGLFVVLVALALWALNRPGNAATTPAPLSDKEAVAALERKVGALDGVESVEVEKTETDEPGFDVPVLRLVMTIDLESFTGPDASQDTADRARAALLEAGIRGFHETWVVDEIPGTGSTLRVGMDGTGTYSVAAGVGLLDAGATSVLFDATTAAVTVRAPENLPTIAQAAQDLGHGIVSLSTDDSRTRYFGGHYLTPPPLPAVALLAEASARDEVTEVSYDAGPSIEEGTPGEGDAPLLTVRVDGDPEPTATWLRASGQAELLGRPIQFVVDGEGTSQTGWVSDLEPAGPDPALAEQDAVDAAAAAADGIPACTGPDLTPELVGFDAAAGSRFAILRATNGSGAPCAVDGRPDLSFLRASGTEPEVTLEPYMDGGSSVRLVVLPGQTVESLVRWGAMSTANDPDVTTSFLVKTVVGADAVRLPVTSHMGGEGGVDILGGATVEVGSWTTPSSTTP</sequence>
<dbReference type="RefSeq" id="WP_191796347.1">
    <property type="nucleotide sequence ID" value="NZ_JACSQQ010000017.1"/>
</dbReference>
<protein>
    <submittedName>
        <fullName evidence="3">DUF4232 domain-containing protein</fullName>
    </submittedName>
</protein>
<evidence type="ECO:0000313" key="4">
    <source>
        <dbReference type="Proteomes" id="UP000641803"/>
    </source>
</evidence>
<feature type="domain" description="DUF4232" evidence="2">
    <location>
        <begin position="329"/>
        <end position="463"/>
    </location>
</feature>
<accession>A0ABR8RT97</accession>
<name>A0ABR8RT97_9CELL</name>
<proteinExistence type="predicted"/>